<protein>
    <submittedName>
        <fullName evidence="2">Uncharacterized protein</fullName>
    </submittedName>
</protein>
<organism evidence="2 3">
    <name type="scientific">Paenibacillus enshidis</name>
    <dbReference type="NCBI Taxonomy" id="1458439"/>
    <lineage>
        <taxon>Bacteria</taxon>
        <taxon>Bacillati</taxon>
        <taxon>Bacillota</taxon>
        <taxon>Bacilli</taxon>
        <taxon>Bacillales</taxon>
        <taxon>Paenibacillaceae</taxon>
        <taxon>Paenibacillus</taxon>
    </lineage>
</organism>
<name>A0ABV5AUB7_9BACL</name>
<evidence type="ECO:0000313" key="2">
    <source>
        <dbReference type="EMBL" id="MFB5267612.1"/>
    </source>
</evidence>
<dbReference type="EMBL" id="JBHHMI010000009">
    <property type="protein sequence ID" value="MFB5267612.1"/>
    <property type="molecule type" value="Genomic_DNA"/>
</dbReference>
<gene>
    <name evidence="2" type="ORF">ACE41H_12585</name>
</gene>
<evidence type="ECO:0000256" key="1">
    <source>
        <dbReference type="SAM" id="MobiDB-lite"/>
    </source>
</evidence>
<reference evidence="2 3" key="1">
    <citation type="submission" date="2024-09" db="EMBL/GenBank/DDBJ databases">
        <title>Paenibacillus zeirhizospherea sp. nov., isolated from surface of the maize (Zea mays) roots in a horticulture field, Hungary.</title>
        <authorList>
            <person name="Marton D."/>
            <person name="Farkas M."/>
            <person name="Bedics A."/>
            <person name="Toth E."/>
            <person name="Tancsics A."/>
            <person name="Boka K."/>
            <person name="Maroti G."/>
            <person name="Kriszt B."/>
            <person name="Cserhati M."/>
        </authorList>
    </citation>
    <scope>NUCLEOTIDE SEQUENCE [LARGE SCALE GENOMIC DNA]</scope>
    <source>
        <strain evidence="2 3">KCTC 33519</strain>
    </source>
</reference>
<keyword evidence="3" id="KW-1185">Reference proteome</keyword>
<proteinExistence type="predicted"/>
<feature type="region of interest" description="Disordered" evidence="1">
    <location>
        <begin position="1"/>
        <end position="24"/>
    </location>
</feature>
<accession>A0ABV5AUB7</accession>
<evidence type="ECO:0000313" key="3">
    <source>
        <dbReference type="Proteomes" id="UP001580346"/>
    </source>
</evidence>
<comment type="caution">
    <text evidence="2">The sequence shown here is derived from an EMBL/GenBank/DDBJ whole genome shotgun (WGS) entry which is preliminary data.</text>
</comment>
<dbReference type="RefSeq" id="WP_375355611.1">
    <property type="nucleotide sequence ID" value="NZ_JBHHMI010000009.1"/>
</dbReference>
<sequence length="88" mass="10172">MEKDRTGIVPGQHWKVGEPGDGRESDVITNIHMETGEADRAGTGEQHARAFFQEESELQTGLRDILPRYVDMKRYTSRETKEKRRAKR</sequence>
<dbReference type="Proteomes" id="UP001580346">
    <property type="component" value="Unassembled WGS sequence"/>
</dbReference>
<feature type="compositionally biased region" description="Basic and acidic residues" evidence="1">
    <location>
        <begin position="15"/>
        <end position="24"/>
    </location>
</feature>